<evidence type="ECO:0000313" key="3">
    <source>
        <dbReference type="Proteomes" id="UP000504638"/>
    </source>
</evidence>
<proteinExistence type="predicted"/>
<dbReference type="AlphaFoldDB" id="A0A6G1FQS6"/>
<dbReference type="PANTHER" id="PTHR36156">
    <property type="entry name" value="SLR2101 PROTEIN"/>
    <property type="match status" value="1"/>
</dbReference>
<organism evidence="2">
    <name type="scientific">Eremomyces bilateralis CBS 781.70</name>
    <dbReference type="NCBI Taxonomy" id="1392243"/>
    <lineage>
        <taxon>Eukaryota</taxon>
        <taxon>Fungi</taxon>
        <taxon>Dikarya</taxon>
        <taxon>Ascomycota</taxon>
        <taxon>Pezizomycotina</taxon>
        <taxon>Dothideomycetes</taxon>
        <taxon>Dothideomycetes incertae sedis</taxon>
        <taxon>Eremomycetales</taxon>
        <taxon>Eremomycetaceae</taxon>
        <taxon>Eremomyces</taxon>
    </lineage>
</organism>
<gene>
    <name evidence="2 4" type="ORF">P152DRAFT_453088</name>
</gene>
<dbReference type="Gene3D" id="2.60.120.10">
    <property type="entry name" value="Jelly Rolls"/>
    <property type="match status" value="1"/>
</dbReference>
<name>A0A6G1FQS6_9PEZI</name>
<evidence type="ECO:0000313" key="2">
    <source>
        <dbReference type="EMBL" id="KAF1808144.1"/>
    </source>
</evidence>
<dbReference type="CDD" id="cd02231">
    <property type="entry name" value="cupin_BLL6423-like"/>
    <property type="match status" value="1"/>
</dbReference>
<evidence type="ECO:0000313" key="4">
    <source>
        <dbReference type="RefSeq" id="XP_033529775.1"/>
    </source>
</evidence>
<dbReference type="InterPro" id="IPR047142">
    <property type="entry name" value="OryJ/VirC-like"/>
</dbReference>
<dbReference type="EMBL" id="ML975189">
    <property type="protein sequence ID" value="KAF1808144.1"/>
    <property type="molecule type" value="Genomic_DNA"/>
</dbReference>
<dbReference type="PANTHER" id="PTHR36156:SF2">
    <property type="entry name" value="CUPIN TYPE-2 DOMAIN-CONTAINING PROTEIN"/>
    <property type="match status" value="1"/>
</dbReference>
<dbReference type="InterPro" id="IPR011051">
    <property type="entry name" value="RmlC_Cupin_sf"/>
</dbReference>
<feature type="domain" description="Cupin type-2" evidence="1">
    <location>
        <begin position="93"/>
        <end position="160"/>
    </location>
</feature>
<reference evidence="4" key="2">
    <citation type="submission" date="2020-04" db="EMBL/GenBank/DDBJ databases">
        <authorList>
            <consortium name="NCBI Genome Project"/>
        </authorList>
    </citation>
    <scope>NUCLEOTIDE SEQUENCE</scope>
    <source>
        <strain evidence="4">CBS 781.70</strain>
    </source>
</reference>
<reference evidence="4" key="3">
    <citation type="submission" date="2025-04" db="UniProtKB">
        <authorList>
            <consortium name="RefSeq"/>
        </authorList>
    </citation>
    <scope>IDENTIFICATION</scope>
    <source>
        <strain evidence="4">CBS 781.70</strain>
    </source>
</reference>
<dbReference type="GeneID" id="54418908"/>
<dbReference type="SUPFAM" id="SSF51182">
    <property type="entry name" value="RmlC-like cupins"/>
    <property type="match status" value="1"/>
</dbReference>
<dbReference type="OrthoDB" id="5840532at2759"/>
<dbReference type="InterPro" id="IPR014710">
    <property type="entry name" value="RmlC-like_jellyroll"/>
</dbReference>
<dbReference type="InterPro" id="IPR013096">
    <property type="entry name" value="Cupin_2"/>
</dbReference>
<dbReference type="RefSeq" id="XP_033529775.1">
    <property type="nucleotide sequence ID" value="XM_033678338.1"/>
</dbReference>
<dbReference type="Proteomes" id="UP000504638">
    <property type="component" value="Unplaced"/>
</dbReference>
<reference evidence="2 4" key="1">
    <citation type="submission" date="2020-01" db="EMBL/GenBank/DDBJ databases">
        <authorList>
            <consortium name="DOE Joint Genome Institute"/>
            <person name="Haridas S."/>
            <person name="Albert R."/>
            <person name="Binder M."/>
            <person name="Bloem J."/>
            <person name="Labutti K."/>
            <person name="Salamov A."/>
            <person name="Andreopoulos B."/>
            <person name="Baker S.E."/>
            <person name="Barry K."/>
            <person name="Bills G."/>
            <person name="Bluhm B.H."/>
            <person name="Cannon C."/>
            <person name="Castanera R."/>
            <person name="Culley D.E."/>
            <person name="Daum C."/>
            <person name="Ezra D."/>
            <person name="Gonzalez J.B."/>
            <person name="Henrissat B."/>
            <person name="Kuo A."/>
            <person name="Liang C."/>
            <person name="Lipzen A."/>
            <person name="Lutzoni F."/>
            <person name="Magnuson J."/>
            <person name="Mondo S."/>
            <person name="Nolan M."/>
            <person name="Ohm R."/>
            <person name="Pangilinan J."/>
            <person name="Park H.-J."/>
            <person name="Ramirez L."/>
            <person name="Alfaro M."/>
            <person name="Sun H."/>
            <person name="Tritt A."/>
            <person name="Yoshinaga Y."/>
            <person name="Zwiers L.-H."/>
            <person name="Turgeon B.G."/>
            <person name="Goodwin S.B."/>
            <person name="Spatafora J.W."/>
            <person name="Crous P.W."/>
            <person name="Grigoriev I.V."/>
        </authorList>
    </citation>
    <scope>NUCLEOTIDE SEQUENCE</scope>
    <source>
        <strain evidence="2 4">CBS 781.70</strain>
    </source>
</reference>
<keyword evidence="3" id="KW-1185">Reference proteome</keyword>
<protein>
    <submittedName>
        <fullName evidence="2 4">Cupin domain-containing protein</fullName>
    </submittedName>
</protein>
<dbReference type="Gene3D" id="2.20.70.150">
    <property type="match status" value="1"/>
</dbReference>
<sequence>MLGLPPIRRIITGHDDNGRAVIDDDCTFHPFDPRSVLPGAKSTPQSNNAAPPVRGFIHLWRTENAPAKIQGPWTEYQNKAIPLSDATGTTVRVVDMSPGQYSPMHRTASLDVGVVLKGAVVLELDDKTETTLKEGETIIQRGTIHAWHNRTQEAARILFVLLPAEKVVVNGEELAPTIFDVN</sequence>
<accession>A0A6G1FQS6</accession>
<evidence type="ECO:0000259" key="1">
    <source>
        <dbReference type="Pfam" id="PF07883"/>
    </source>
</evidence>
<dbReference type="Pfam" id="PF07883">
    <property type="entry name" value="Cupin_2"/>
    <property type="match status" value="1"/>
</dbReference>